<dbReference type="InterPro" id="IPR021836">
    <property type="entry name" value="DUF3429"/>
</dbReference>
<feature type="transmembrane region" description="Helical" evidence="1">
    <location>
        <begin position="43"/>
        <end position="64"/>
    </location>
</feature>
<reference evidence="2 3" key="1">
    <citation type="submission" date="2015-03" db="EMBL/GenBank/DDBJ databases">
        <title>Genome sequence of Pseudoalteromonas aurantia.</title>
        <authorList>
            <person name="Xie B.-B."/>
            <person name="Rong J.-C."/>
            <person name="Qin Q.-L."/>
            <person name="Zhang Y.-Z."/>
        </authorList>
    </citation>
    <scope>NUCLEOTIDE SEQUENCE [LARGE SCALE GENOMIC DNA]</scope>
    <source>
        <strain evidence="2 3">208</strain>
    </source>
</reference>
<dbReference type="Proteomes" id="UP000615755">
    <property type="component" value="Unassembled WGS sequence"/>
</dbReference>
<protein>
    <recommendedName>
        <fullName evidence="4">DUF3429 domain-containing protein</fullName>
    </recommendedName>
</protein>
<accession>A0ABR9EIW1</accession>
<feature type="transmembrane region" description="Helical" evidence="1">
    <location>
        <begin position="20"/>
        <end position="37"/>
    </location>
</feature>
<evidence type="ECO:0000256" key="1">
    <source>
        <dbReference type="SAM" id="Phobius"/>
    </source>
</evidence>
<keyword evidence="1" id="KW-1133">Transmembrane helix</keyword>
<keyword evidence="1" id="KW-0472">Membrane</keyword>
<evidence type="ECO:0000313" key="2">
    <source>
        <dbReference type="EMBL" id="MBE0370934.1"/>
    </source>
</evidence>
<feature type="transmembrane region" description="Helical" evidence="1">
    <location>
        <begin position="71"/>
        <end position="90"/>
    </location>
</feature>
<evidence type="ECO:0008006" key="4">
    <source>
        <dbReference type="Google" id="ProtNLM"/>
    </source>
</evidence>
<dbReference type="Pfam" id="PF11911">
    <property type="entry name" value="DUF3429"/>
    <property type="match status" value="1"/>
</dbReference>
<sequence>MNTLNNKESAMHPFINHIQLGYFGLLPFLACVFWPLLLGTSVIAIDTFIYYSLGILAFMAGTLWRAGEQSYTHAVMAVLVVIPFPLLALFNAPTVLGYLAVSYPTLLVFERGMPTWQNYHKDYHKMRYVLTSVVFVCHLFMLAQSVELTRL</sequence>
<dbReference type="EMBL" id="AQGV01000015">
    <property type="protein sequence ID" value="MBE0370934.1"/>
    <property type="molecule type" value="Genomic_DNA"/>
</dbReference>
<keyword evidence="3" id="KW-1185">Reference proteome</keyword>
<feature type="transmembrane region" description="Helical" evidence="1">
    <location>
        <begin position="128"/>
        <end position="146"/>
    </location>
</feature>
<keyword evidence="1" id="KW-0812">Transmembrane</keyword>
<evidence type="ECO:0000313" key="3">
    <source>
        <dbReference type="Proteomes" id="UP000615755"/>
    </source>
</evidence>
<proteinExistence type="predicted"/>
<comment type="caution">
    <text evidence="2">The sequence shown here is derived from an EMBL/GenBank/DDBJ whole genome shotgun (WGS) entry which is preliminary data.</text>
</comment>
<organism evidence="2 3">
    <name type="scientific">Pseudoalteromonas aurantia 208</name>
    <dbReference type="NCBI Taxonomy" id="1314867"/>
    <lineage>
        <taxon>Bacteria</taxon>
        <taxon>Pseudomonadati</taxon>
        <taxon>Pseudomonadota</taxon>
        <taxon>Gammaproteobacteria</taxon>
        <taxon>Alteromonadales</taxon>
        <taxon>Pseudoalteromonadaceae</taxon>
        <taxon>Pseudoalteromonas</taxon>
    </lineage>
</organism>
<name>A0ABR9EIW1_9GAMM</name>
<gene>
    <name evidence="2" type="ORF">PAUR_b1069</name>
</gene>